<gene>
    <name evidence="3" type="ORF">V2H41_05345</name>
</gene>
<keyword evidence="2" id="KW-0812">Transmembrane</keyword>
<sequence>MKEEKNSMVLEALVQAIPYVGGSLATIYFGRKQEKRFQRLERFYQELKDEIEIIGEQLPAISLHNPDELTAILEELHEKVETEHLEIKRKYYKEYFKNTLKQPVNGNFEERKLFLDILADLSPLQIELVIFLSKQSQPISIKNIRKPGIEQSLIIGSINRLKSYGIVETMLDSIVFGSVGNAINENVKISNFGLRFHLFCIDD</sequence>
<accession>A0ABU7RFB3</accession>
<reference evidence="3 4" key="1">
    <citation type="submission" date="2024-01" db="EMBL/GenBank/DDBJ databases">
        <title>Niabella digestum sp. nov., isolated from waste digestion system.</title>
        <authorList>
            <person name="Zhang L."/>
        </authorList>
    </citation>
    <scope>NUCLEOTIDE SEQUENCE [LARGE SCALE GENOMIC DNA]</scope>
    <source>
        <strain evidence="3 4">A18</strain>
    </source>
</reference>
<dbReference type="Proteomes" id="UP001357452">
    <property type="component" value="Unassembled WGS sequence"/>
</dbReference>
<keyword evidence="1" id="KW-0175">Coiled coil</keyword>
<name>A0ABU7RFB3_9BACT</name>
<evidence type="ECO:0000256" key="1">
    <source>
        <dbReference type="SAM" id="Coils"/>
    </source>
</evidence>
<keyword evidence="2" id="KW-1133">Transmembrane helix</keyword>
<proteinExistence type="predicted"/>
<protein>
    <recommendedName>
        <fullName evidence="5">MarR family transcriptional regulator</fullName>
    </recommendedName>
</protein>
<evidence type="ECO:0000256" key="2">
    <source>
        <dbReference type="SAM" id="Phobius"/>
    </source>
</evidence>
<dbReference type="EMBL" id="JAZGLY010000002">
    <property type="protein sequence ID" value="MEE6186694.1"/>
    <property type="molecule type" value="Genomic_DNA"/>
</dbReference>
<keyword evidence="2" id="KW-0472">Membrane</keyword>
<feature type="coiled-coil region" evidence="1">
    <location>
        <begin position="30"/>
        <end position="57"/>
    </location>
</feature>
<keyword evidence="4" id="KW-1185">Reference proteome</keyword>
<evidence type="ECO:0000313" key="4">
    <source>
        <dbReference type="Proteomes" id="UP001357452"/>
    </source>
</evidence>
<evidence type="ECO:0008006" key="5">
    <source>
        <dbReference type="Google" id="ProtNLM"/>
    </source>
</evidence>
<dbReference type="RefSeq" id="WP_330974100.1">
    <property type="nucleotide sequence ID" value="NZ_JAZGLY010000002.1"/>
</dbReference>
<comment type="caution">
    <text evidence="3">The sequence shown here is derived from an EMBL/GenBank/DDBJ whole genome shotgun (WGS) entry which is preliminary data.</text>
</comment>
<feature type="transmembrane region" description="Helical" evidence="2">
    <location>
        <begin position="12"/>
        <end position="30"/>
    </location>
</feature>
<evidence type="ECO:0000313" key="3">
    <source>
        <dbReference type="EMBL" id="MEE6186694.1"/>
    </source>
</evidence>
<organism evidence="3 4">
    <name type="scientific">Niabella digestorum</name>
    <dbReference type="NCBI Taxonomy" id="3117701"/>
    <lineage>
        <taxon>Bacteria</taxon>
        <taxon>Pseudomonadati</taxon>
        <taxon>Bacteroidota</taxon>
        <taxon>Chitinophagia</taxon>
        <taxon>Chitinophagales</taxon>
        <taxon>Chitinophagaceae</taxon>
        <taxon>Niabella</taxon>
    </lineage>
</organism>